<sequence>MLVVTCEKARQLVVAGRVPIVLESQVAHYGLAGILLARCQGCKLKVHMETSPKLKTDRTRHYDINDRAVWGSIVSGNGLAHLNEQLASMDSPTMLQVNQLQSDLKRFDRNIYLPILNIIVQTITPSKSLNEYLGTTPKQHQCFKNLNQSSQTMESDIIVEGFLKANSHGVRYMHFIADGDSSMHAQIMDRVPVCDKHVKKLECANHITKCLRSNLENLVAENPSYKGKGKLCNRTRVRIDQNEDDDNEIESEDIFQEQYEFWDAGTSLQTQEDSRVVPTERAVSGKQQKSKDKKEIRERRWKRKMSSLKESNSIKAKQHYGNESIQPESDVLEDELTKLKYKFLQNNIEIRTSEIIQIEKDTKMQVCSEKLKNERKKGLQLQIFKRKPSIKVTPLVLQLLYSNFKEINPLQLACVRNELPFKNIFI</sequence>
<feature type="domain" description="Mutator-like transposase" evidence="2">
    <location>
        <begin position="131"/>
        <end position="231"/>
    </location>
</feature>
<evidence type="ECO:0000256" key="1">
    <source>
        <dbReference type="SAM" id="MobiDB-lite"/>
    </source>
</evidence>
<feature type="compositionally biased region" description="Basic and acidic residues" evidence="1">
    <location>
        <begin position="289"/>
        <end position="298"/>
    </location>
</feature>
<evidence type="ECO:0000313" key="3">
    <source>
        <dbReference type="EMBL" id="CAC5387679.1"/>
    </source>
</evidence>
<dbReference type="EMBL" id="CACVKT020004020">
    <property type="protein sequence ID" value="CAC5387679.1"/>
    <property type="molecule type" value="Genomic_DNA"/>
</dbReference>
<name>A0A6J8BY98_MYTCO</name>
<accession>A0A6J8BY98</accession>
<dbReference type="Pfam" id="PF20700">
    <property type="entry name" value="Mutator"/>
    <property type="match status" value="2"/>
</dbReference>
<dbReference type="OrthoDB" id="6056408at2759"/>
<organism evidence="3 4">
    <name type="scientific">Mytilus coruscus</name>
    <name type="common">Sea mussel</name>
    <dbReference type="NCBI Taxonomy" id="42192"/>
    <lineage>
        <taxon>Eukaryota</taxon>
        <taxon>Metazoa</taxon>
        <taxon>Spiralia</taxon>
        <taxon>Lophotrochozoa</taxon>
        <taxon>Mollusca</taxon>
        <taxon>Bivalvia</taxon>
        <taxon>Autobranchia</taxon>
        <taxon>Pteriomorphia</taxon>
        <taxon>Mytilida</taxon>
        <taxon>Mytiloidea</taxon>
        <taxon>Mytilidae</taxon>
        <taxon>Mytilinae</taxon>
        <taxon>Mytilus</taxon>
    </lineage>
</organism>
<evidence type="ECO:0000313" key="4">
    <source>
        <dbReference type="Proteomes" id="UP000507470"/>
    </source>
</evidence>
<dbReference type="AlphaFoldDB" id="A0A6J8BY98"/>
<protein>
    <recommendedName>
        <fullName evidence="2">Mutator-like transposase domain-containing protein</fullName>
    </recommendedName>
</protein>
<dbReference type="Proteomes" id="UP000507470">
    <property type="component" value="Unassembled WGS sequence"/>
</dbReference>
<gene>
    <name evidence="3" type="ORF">MCOR_22978</name>
</gene>
<keyword evidence="4" id="KW-1185">Reference proteome</keyword>
<feature type="region of interest" description="Disordered" evidence="1">
    <location>
        <begin position="270"/>
        <end position="322"/>
    </location>
</feature>
<proteinExistence type="predicted"/>
<dbReference type="InterPro" id="IPR049012">
    <property type="entry name" value="Mutator_transp_dom"/>
</dbReference>
<evidence type="ECO:0000259" key="2">
    <source>
        <dbReference type="Pfam" id="PF20700"/>
    </source>
</evidence>
<feature type="domain" description="Mutator-like transposase" evidence="2">
    <location>
        <begin position="17"/>
        <end position="95"/>
    </location>
</feature>
<reference evidence="3 4" key="1">
    <citation type="submission" date="2020-06" db="EMBL/GenBank/DDBJ databases">
        <authorList>
            <person name="Li R."/>
            <person name="Bekaert M."/>
        </authorList>
    </citation>
    <scope>NUCLEOTIDE SEQUENCE [LARGE SCALE GENOMIC DNA]</scope>
    <source>
        <strain evidence="4">wild</strain>
    </source>
</reference>
<feature type="compositionally biased region" description="Polar residues" evidence="1">
    <location>
        <begin position="308"/>
        <end position="322"/>
    </location>
</feature>